<reference evidence="4" key="1">
    <citation type="submission" date="2022-10" db="EMBL/GenBank/DDBJ databases">
        <title>Adaptive evolution leads to modifications in subtelomeric GC content in a zoonotic Cryptosporidium species.</title>
        <authorList>
            <person name="Li J."/>
            <person name="Feng Y."/>
            <person name="Xiao L."/>
        </authorList>
    </citation>
    <scope>NUCLEOTIDE SEQUENCE</scope>
    <source>
        <strain evidence="4">33844</strain>
    </source>
</reference>
<evidence type="ECO:0000313" key="4">
    <source>
        <dbReference type="EMBL" id="KAJ1610241.1"/>
    </source>
</evidence>
<dbReference type="SUPFAM" id="SSF47923">
    <property type="entry name" value="Ypt/Rab-GAP domain of gyp1p"/>
    <property type="match status" value="2"/>
</dbReference>
<dbReference type="SMART" id="SM00164">
    <property type="entry name" value="TBC"/>
    <property type="match status" value="1"/>
</dbReference>
<feature type="domain" description="Rab-GAP TBC" evidence="3">
    <location>
        <begin position="117"/>
        <end position="306"/>
    </location>
</feature>
<dbReference type="GO" id="GO:0031267">
    <property type="term" value="F:small GTPase binding"/>
    <property type="evidence" value="ECO:0007669"/>
    <property type="project" value="TreeGrafter"/>
</dbReference>
<dbReference type="InterPro" id="IPR000195">
    <property type="entry name" value="Rab-GAP-TBC_dom"/>
</dbReference>
<feature type="region of interest" description="Disordered" evidence="2">
    <location>
        <begin position="39"/>
        <end position="67"/>
    </location>
</feature>
<evidence type="ECO:0000259" key="3">
    <source>
        <dbReference type="PROSITE" id="PS50086"/>
    </source>
</evidence>
<keyword evidence="1" id="KW-0343">GTPase activation</keyword>
<sequence length="364" mass="42218">MPIVNLERVSQSEEWVAEESNFASKTKYPETFDGNKKISSTSIGEGANSTNEGKATKMNGITEGTRGQNLDEINTPFTFNYKSQLIEIEEWRFLCYDFRNLESERGSLKLLSKLRKGIPSQFRGFFWMKLAEVENIKNGHSENLYFQLSEIKNAPCCGDIYRDISRTFPKHTLFRDRNNHGQNSLFSVLRAYSLYNPDVGYCQGMGFIVGVLLMYLSEEDSFYMLISILDKYEFSGLYLPGLPLLNTHLEKLRKIFKKRIPNLYNHFRSENVDETMYASQWFMTIFAYSFNLDSVARIWDLFFLEGINLIFKISIAILKILKNSLFNQSFENILHTLKTAPYTININELIHCALNIKLNLKELA</sequence>
<gene>
    <name evidence="4" type="ORF">OJ253_1266</name>
</gene>
<dbReference type="PANTHER" id="PTHR47219:SF9">
    <property type="entry name" value="GTPASE ACTIVATING PROTEIN AND CENTROSOME-ASSOCIATED, ISOFORM B"/>
    <property type="match status" value="1"/>
</dbReference>
<name>A0A9D5HY39_9CRYT</name>
<dbReference type="GO" id="GO:0005096">
    <property type="term" value="F:GTPase activator activity"/>
    <property type="evidence" value="ECO:0007669"/>
    <property type="project" value="UniProtKB-KW"/>
</dbReference>
<dbReference type="InterPro" id="IPR035969">
    <property type="entry name" value="Rab-GAP_TBC_sf"/>
</dbReference>
<proteinExistence type="predicted"/>
<dbReference type="InterPro" id="IPR050302">
    <property type="entry name" value="Rab_GAP_TBC_domain"/>
</dbReference>
<dbReference type="Proteomes" id="UP001067231">
    <property type="component" value="Unassembled WGS sequence"/>
</dbReference>
<dbReference type="PANTHER" id="PTHR47219">
    <property type="entry name" value="RAB GTPASE-ACTIVATING PROTEIN 1-LIKE"/>
    <property type="match status" value="1"/>
</dbReference>
<dbReference type="OrthoDB" id="294251at2759"/>
<dbReference type="Pfam" id="PF00566">
    <property type="entry name" value="RabGAP-TBC"/>
    <property type="match status" value="1"/>
</dbReference>
<dbReference type="EMBL" id="JAPCXC010000026">
    <property type="protein sequence ID" value="KAJ1610241.1"/>
    <property type="molecule type" value="Genomic_DNA"/>
</dbReference>
<feature type="compositionally biased region" description="Polar residues" evidence="2">
    <location>
        <begin position="39"/>
        <end position="53"/>
    </location>
</feature>
<evidence type="ECO:0000256" key="1">
    <source>
        <dbReference type="ARBA" id="ARBA00022468"/>
    </source>
</evidence>
<dbReference type="Gene3D" id="1.10.8.270">
    <property type="entry name" value="putative rabgap domain of human tbc1 domain family member 14 like domains"/>
    <property type="match status" value="1"/>
</dbReference>
<accession>A0A9D5HY39</accession>
<comment type="caution">
    <text evidence="4">The sequence shown here is derived from an EMBL/GenBank/DDBJ whole genome shotgun (WGS) entry which is preliminary data.</text>
</comment>
<organism evidence="4">
    <name type="scientific">Cryptosporidium canis</name>
    <dbReference type="NCBI Taxonomy" id="195482"/>
    <lineage>
        <taxon>Eukaryota</taxon>
        <taxon>Sar</taxon>
        <taxon>Alveolata</taxon>
        <taxon>Apicomplexa</taxon>
        <taxon>Conoidasida</taxon>
        <taxon>Coccidia</taxon>
        <taxon>Eucoccidiorida</taxon>
        <taxon>Eimeriorina</taxon>
        <taxon>Cryptosporidiidae</taxon>
        <taxon>Cryptosporidium</taxon>
    </lineage>
</organism>
<dbReference type="AlphaFoldDB" id="A0A9D5HY39"/>
<dbReference type="PROSITE" id="PS50086">
    <property type="entry name" value="TBC_RABGAP"/>
    <property type="match status" value="1"/>
</dbReference>
<dbReference type="FunFam" id="1.10.8.270:FF:000001">
    <property type="entry name" value="TBC1 domain family member 1"/>
    <property type="match status" value="1"/>
</dbReference>
<evidence type="ECO:0000256" key="2">
    <source>
        <dbReference type="SAM" id="MobiDB-lite"/>
    </source>
</evidence>
<dbReference type="Gene3D" id="1.10.472.80">
    <property type="entry name" value="Ypt/Rab-GAP domain of gyp1p, domain 3"/>
    <property type="match status" value="1"/>
</dbReference>
<protein>
    <submittedName>
        <fullName evidence="4">TBC domain-containing protein</fullName>
    </submittedName>
</protein>